<dbReference type="PANTHER" id="PTHR42855">
    <property type="entry name" value="ABC TRANSPORTER ATP-BINDING SUBUNIT"/>
    <property type="match status" value="1"/>
</dbReference>
<dbReference type="RefSeq" id="WP_103297222.1">
    <property type="nucleotide sequence ID" value="NZ_PPQT01000014.1"/>
</dbReference>
<sequence>MEAYKIEHLNKSYADKVIFDDLNLSISEHERIGLVGINGTGKSTLLKVIGGLDEDFTADITHPNQYRIRYSSQKHDLDEDLTVFQAVLSSDTTTLRIIKTYEEAVNAYTQQQDDRHFQKMMEAQEAMDRHSAWDYNAEIKTILSKLGINDTSKKVKELSGGQQKRVVLAKTLIEQPDLLLLDEPTNHLDFESINWLINYVKQYPHTVLFVTHDRYFLNEIASRIVELDRGELKSYPGNYEDYIAMRAENELIEQKQQEKQKSLYKQELAWMRAGAKARTTKQQARINRFNDLESEVQAHHTQDKGQLNLAYSRLGKQVYELEHLTKQINDKTLFEDITEIIQSGQRIGIVGPNGAGKTTLLNILSGEDVDYTGTLKIGQTVKVAYFKQTEETLDRDIRMIDYLREESEVAKEKDGTSISVTQLLERFLFPSSTHGKKIYKLSGGEQKRLYLLRLLVHQPNVLLLDEPTNDLDTETLTILEDYISTFGGSVITVSHDRYFLNKVAQEYWYIHDGKMERIIGSFEDYEAYKKEQDKLQALEKQAQQPKPKTNVRKKTGLSYKEKREYEMLMERIEQTEERLEQIDEEMIEASADYAKIKELNEEKEQLEQTYDMDITRWSELEEIKEQ</sequence>
<dbReference type="EMBL" id="UHDO01000001">
    <property type="protein sequence ID" value="SUM44902.1"/>
    <property type="molecule type" value="Genomic_DNA"/>
</dbReference>
<evidence type="ECO:0000313" key="3">
    <source>
        <dbReference type="Proteomes" id="UP000254047"/>
    </source>
</evidence>
<dbReference type="GO" id="GO:0005524">
    <property type="term" value="F:ATP binding"/>
    <property type="evidence" value="ECO:0007669"/>
    <property type="project" value="InterPro"/>
</dbReference>
<dbReference type="FunFam" id="3.40.50.300:FF:000011">
    <property type="entry name" value="Putative ABC transporter ATP-binding component"/>
    <property type="match status" value="1"/>
</dbReference>
<dbReference type="InterPro" id="IPR032781">
    <property type="entry name" value="ABC_tran_Xtn"/>
</dbReference>
<dbReference type="InterPro" id="IPR037118">
    <property type="entry name" value="Val-tRNA_synth_C_sf"/>
</dbReference>
<dbReference type="SMART" id="SM00382">
    <property type="entry name" value="AAA"/>
    <property type="match status" value="2"/>
</dbReference>
<dbReference type="Pfam" id="PF00005">
    <property type="entry name" value="ABC_tran"/>
    <property type="match status" value="2"/>
</dbReference>
<dbReference type="SUPFAM" id="SSF52540">
    <property type="entry name" value="P-loop containing nucleoside triphosphate hydrolases"/>
    <property type="match status" value="2"/>
</dbReference>
<feature type="domain" description="ABC transporter" evidence="1">
    <location>
        <begin position="4"/>
        <end position="254"/>
    </location>
</feature>
<dbReference type="OrthoDB" id="9760950at2"/>
<dbReference type="Gene3D" id="1.10.287.380">
    <property type="entry name" value="Valyl-tRNA synthetase, C-terminal domain"/>
    <property type="match status" value="1"/>
</dbReference>
<protein>
    <submittedName>
        <fullName evidence="2">Duplicated ATPase domains-containing ABC transporters</fullName>
    </submittedName>
</protein>
<dbReference type="InterPro" id="IPR032524">
    <property type="entry name" value="ABC_tran_C"/>
</dbReference>
<accession>A0A380G2B3</accession>
<dbReference type="AlphaFoldDB" id="A0A380G2B3"/>
<dbReference type="Pfam" id="PF12848">
    <property type="entry name" value="ABC_tran_Xtn"/>
    <property type="match status" value="1"/>
</dbReference>
<feature type="domain" description="ABC transporter" evidence="1">
    <location>
        <begin position="319"/>
        <end position="537"/>
    </location>
</feature>
<dbReference type="InterPro" id="IPR051309">
    <property type="entry name" value="ABCF_ATPase"/>
</dbReference>
<reference evidence="2 3" key="1">
    <citation type="submission" date="2018-06" db="EMBL/GenBank/DDBJ databases">
        <authorList>
            <consortium name="Pathogen Informatics"/>
            <person name="Doyle S."/>
        </authorList>
    </citation>
    <scope>NUCLEOTIDE SEQUENCE [LARGE SCALE GENOMIC DNA]</scope>
    <source>
        <strain evidence="2 3">NCTC13830</strain>
    </source>
</reference>
<dbReference type="Proteomes" id="UP000254047">
    <property type="component" value="Unassembled WGS sequence"/>
</dbReference>
<evidence type="ECO:0000259" key="1">
    <source>
        <dbReference type="PROSITE" id="PS50893"/>
    </source>
</evidence>
<evidence type="ECO:0000313" key="2">
    <source>
        <dbReference type="EMBL" id="SUM44902.1"/>
    </source>
</evidence>
<dbReference type="PROSITE" id="PS50893">
    <property type="entry name" value="ABC_TRANSPORTER_2"/>
    <property type="match status" value="2"/>
</dbReference>
<proteinExistence type="predicted"/>
<dbReference type="CDD" id="cd03221">
    <property type="entry name" value="ABCF_EF-3"/>
    <property type="match status" value="2"/>
</dbReference>
<dbReference type="Gene3D" id="3.40.50.300">
    <property type="entry name" value="P-loop containing nucleotide triphosphate hydrolases"/>
    <property type="match status" value="2"/>
</dbReference>
<dbReference type="Pfam" id="PF16326">
    <property type="entry name" value="ABC_tran_CTD"/>
    <property type="match status" value="1"/>
</dbReference>
<dbReference type="GO" id="GO:0016887">
    <property type="term" value="F:ATP hydrolysis activity"/>
    <property type="evidence" value="ECO:0007669"/>
    <property type="project" value="InterPro"/>
</dbReference>
<dbReference type="InterPro" id="IPR003593">
    <property type="entry name" value="AAA+_ATPase"/>
</dbReference>
<dbReference type="InterPro" id="IPR017871">
    <property type="entry name" value="ABC_transporter-like_CS"/>
</dbReference>
<dbReference type="PANTHER" id="PTHR42855:SF1">
    <property type="entry name" value="ABC TRANSPORTER DOMAIN-CONTAINING PROTEIN"/>
    <property type="match status" value="1"/>
</dbReference>
<dbReference type="PROSITE" id="PS00211">
    <property type="entry name" value="ABC_TRANSPORTER_1"/>
    <property type="match status" value="1"/>
</dbReference>
<dbReference type="InterPro" id="IPR003439">
    <property type="entry name" value="ABC_transporter-like_ATP-bd"/>
</dbReference>
<dbReference type="GO" id="GO:0003677">
    <property type="term" value="F:DNA binding"/>
    <property type="evidence" value="ECO:0007669"/>
    <property type="project" value="InterPro"/>
</dbReference>
<gene>
    <name evidence="2" type="primary">yjjK</name>
    <name evidence="2" type="ORF">NCTC13830_02292</name>
</gene>
<organism evidence="2 3">
    <name type="scientific">Staphylococcus petrasii</name>
    <dbReference type="NCBI Taxonomy" id="1276936"/>
    <lineage>
        <taxon>Bacteria</taxon>
        <taxon>Bacillati</taxon>
        <taxon>Bacillota</taxon>
        <taxon>Bacilli</taxon>
        <taxon>Bacillales</taxon>
        <taxon>Staphylococcaceae</taxon>
        <taxon>Staphylococcus</taxon>
    </lineage>
</organism>
<dbReference type="InterPro" id="IPR027417">
    <property type="entry name" value="P-loop_NTPase"/>
</dbReference>
<name>A0A380G2B3_9STAP</name>